<dbReference type="Proteomes" id="UP001222325">
    <property type="component" value="Unassembled WGS sequence"/>
</dbReference>
<organism evidence="2 3">
    <name type="scientific">Mycena belliarum</name>
    <dbReference type="NCBI Taxonomy" id="1033014"/>
    <lineage>
        <taxon>Eukaryota</taxon>
        <taxon>Fungi</taxon>
        <taxon>Dikarya</taxon>
        <taxon>Basidiomycota</taxon>
        <taxon>Agaricomycotina</taxon>
        <taxon>Agaricomycetes</taxon>
        <taxon>Agaricomycetidae</taxon>
        <taxon>Agaricales</taxon>
        <taxon>Marasmiineae</taxon>
        <taxon>Mycenaceae</taxon>
        <taxon>Mycena</taxon>
    </lineage>
</organism>
<keyword evidence="1" id="KW-0732">Signal</keyword>
<comment type="caution">
    <text evidence="2">The sequence shown here is derived from an EMBL/GenBank/DDBJ whole genome shotgun (WGS) entry which is preliminary data.</text>
</comment>
<keyword evidence="3" id="KW-1185">Reference proteome</keyword>
<evidence type="ECO:0000256" key="1">
    <source>
        <dbReference type="SAM" id="SignalP"/>
    </source>
</evidence>
<feature type="signal peptide" evidence="1">
    <location>
        <begin position="1"/>
        <end position="21"/>
    </location>
</feature>
<proteinExistence type="predicted"/>
<dbReference type="EMBL" id="JARJCN010000076">
    <property type="protein sequence ID" value="KAJ7076978.1"/>
    <property type="molecule type" value="Genomic_DNA"/>
</dbReference>
<evidence type="ECO:0000313" key="2">
    <source>
        <dbReference type="EMBL" id="KAJ7076978.1"/>
    </source>
</evidence>
<feature type="chain" id="PRO_5042093973" description="Secreted protein" evidence="1">
    <location>
        <begin position="22"/>
        <end position="159"/>
    </location>
</feature>
<evidence type="ECO:0000313" key="3">
    <source>
        <dbReference type="Proteomes" id="UP001222325"/>
    </source>
</evidence>
<accession>A0AAD6XKA2</accession>
<evidence type="ECO:0008006" key="4">
    <source>
        <dbReference type="Google" id="ProtNLM"/>
    </source>
</evidence>
<sequence>MYSGLILTFTSTVSLKLTVSALGPCHGPRRFLALTPRRPNTQSGGSRGAIRNSAMHVLRAPRTPCILPVSRVLLIASNISLTPRNPSPTCRSRRCARRHRVCTSVSARVRRRLQIPSHIWFEPRCLRPYSGGPHLHTVKRSIMSRWTARSTRARAAPCC</sequence>
<dbReference type="AlphaFoldDB" id="A0AAD6XKA2"/>
<protein>
    <recommendedName>
        <fullName evidence="4">Secreted protein</fullName>
    </recommendedName>
</protein>
<gene>
    <name evidence="2" type="ORF">B0H15DRAFT_862689</name>
</gene>
<name>A0AAD6XKA2_9AGAR</name>
<reference evidence="2" key="1">
    <citation type="submission" date="2023-03" db="EMBL/GenBank/DDBJ databases">
        <title>Massive genome expansion in bonnet fungi (Mycena s.s.) driven by repeated elements and novel gene families across ecological guilds.</title>
        <authorList>
            <consortium name="Lawrence Berkeley National Laboratory"/>
            <person name="Harder C.B."/>
            <person name="Miyauchi S."/>
            <person name="Viragh M."/>
            <person name="Kuo A."/>
            <person name="Thoen E."/>
            <person name="Andreopoulos B."/>
            <person name="Lu D."/>
            <person name="Skrede I."/>
            <person name="Drula E."/>
            <person name="Henrissat B."/>
            <person name="Morin E."/>
            <person name="Kohler A."/>
            <person name="Barry K."/>
            <person name="LaButti K."/>
            <person name="Morin E."/>
            <person name="Salamov A."/>
            <person name="Lipzen A."/>
            <person name="Mereny Z."/>
            <person name="Hegedus B."/>
            <person name="Baldrian P."/>
            <person name="Stursova M."/>
            <person name="Weitz H."/>
            <person name="Taylor A."/>
            <person name="Grigoriev I.V."/>
            <person name="Nagy L.G."/>
            <person name="Martin F."/>
            <person name="Kauserud H."/>
        </authorList>
    </citation>
    <scope>NUCLEOTIDE SEQUENCE</scope>
    <source>
        <strain evidence="2">CBHHK173m</strain>
    </source>
</reference>